<dbReference type="AlphaFoldDB" id="A0A806JZR9"/>
<evidence type="ECO:0000256" key="1">
    <source>
        <dbReference type="SAM" id="Phobius"/>
    </source>
</evidence>
<keyword evidence="1" id="KW-1133">Transmembrane helix</keyword>
<keyword evidence="1" id="KW-0472">Membrane</keyword>
<proteinExistence type="predicted"/>
<accession>A0A806JZR9</accession>
<evidence type="ECO:0000313" key="2">
    <source>
        <dbReference type="EMBL" id="AGS52353.1"/>
    </source>
</evidence>
<sequence>MQPIIWEIIKLTNIFLQPYQIKTLIFLWIMGTIMINLLYLTVKFFVFNGLTAH</sequence>
<feature type="transmembrane region" description="Helical" evidence="1">
    <location>
        <begin position="25"/>
        <end position="46"/>
    </location>
</feature>
<organism evidence="2">
    <name type="scientific">uncultured bacterium contig00073</name>
    <dbReference type="NCBI Taxonomy" id="1181552"/>
    <lineage>
        <taxon>Bacteria</taxon>
        <taxon>environmental samples</taxon>
    </lineage>
</organism>
<protein>
    <submittedName>
        <fullName evidence="2">Uncharacterized protein</fullName>
    </submittedName>
</protein>
<keyword evidence="1" id="KW-0812">Transmembrane</keyword>
<dbReference type="EMBL" id="JQ844190">
    <property type="protein sequence ID" value="AGS52353.1"/>
    <property type="molecule type" value="Genomic_DNA"/>
</dbReference>
<reference evidence="2" key="1">
    <citation type="submission" date="2012-03" db="EMBL/GenBank/DDBJ databases">
        <title>Functional metagenomics reveals considerable lignocellulase gene clusters in the gut microbiome of a wood-feeding higher termite.</title>
        <authorList>
            <person name="Liu N."/>
        </authorList>
    </citation>
    <scope>NUCLEOTIDE SEQUENCE</scope>
</reference>
<name>A0A806JZR9_9BACT</name>